<dbReference type="PANTHER" id="PTHR39639:SF1">
    <property type="entry name" value="DUF262 DOMAIN-CONTAINING PROTEIN"/>
    <property type="match status" value="1"/>
</dbReference>
<accession>A0A1X9YQK6</accession>
<name>A0A1X9YQK6_9BACT</name>
<dbReference type="OrthoDB" id="9764212at2"/>
<dbReference type="KEGG" id="pact:CA264_06645"/>
<sequence>MRDNPNIEEEEELSYMDLQGILNDNEEIADDLELANLEDTKVYSRDWTIGTIYDQIDQQNIDLNPDFQRRNAWDDARRSRLIESLIVGYPVPEVVLAEDLEKRRSFLVIDGKQRLLTIAGFINPQIPYWNKPILTGLKVRKDLNGLAYQDLISNPAYTDVVRSLKNADLRCTVISSYRSNDVLYNIFHRLNTGSVPLATQELRQVLFRGPFSNYLIAITNDLQPIHSVLGLKGPDHRLRDVEIILRYLAICFFGNSYAGNLKKFLDDSMKAFNLKWNEFNETVEGEYQNLNNSLFKLENVFGRFNRIGRKYTENKLEPRFNRVLFEVQVFYFRSVPEELLTEQSIAKFTHDFQLMCNAAEFRSSIEATTKTKDSYFTRFSNFETLINSVFDLKLNINPFVR</sequence>
<protein>
    <recommendedName>
        <fullName evidence="1">GmrSD restriction endonucleases N-terminal domain-containing protein</fullName>
    </recommendedName>
</protein>
<dbReference type="AlphaFoldDB" id="A0A1X9YQK6"/>
<dbReference type="EMBL" id="CP021235">
    <property type="protein sequence ID" value="ARS35148.1"/>
    <property type="molecule type" value="Genomic_DNA"/>
</dbReference>
<keyword evidence="3" id="KW-1185">Reference proteome</keyword>
<evidence type="ECO:0000313" key="3">
    <source>
        <dbReference type="Proteomes" id="UP000266292"/>
    </source>
</evidence>
<dbReference type="RefSeq" id="WP_025605696.1">
    <property type="nucleotide sequence ID" value="NZ_CP021235.1"/>
</dbReference>
<feature type="domain" description="GmrSD restriction endonucleases N-terminal" evidence="1">
    <location>
        <begin position="50"/>
        <end position="205"/>
    </location>
</feature>
<organism evidence="2 3">
    <name type="scientific">Pontibacter actiniarum</name>
    <dbReference type="NCBI Taxonomy" id="323450"/>
    <lineage>
        <taxon>Bacteria</taxon>
        <taxon>Pseudomonadati</taxon>
        <taxon>Bacteroidota</taxon>
        <taxon>Cytophagia</taxon>
        <taxon>Cytophagales</taxon>
        <taxon>Hymenobacteraceae</taxon>
        <taxon>Pontibacter</taxon>
    </lineage>
</organism>
<dbReference type="PANTHER" id="PTHR39639">
    <property type="entry name" value="CHROMOSOME 16, WHOLE GENOME SHOTGUN SEQUENCE"/>
    <property type="match status" value="1"/>
</dbReference>
<reference evidence="3" key="1">
    <citation type="submission" date="2017-05" db="EMBL/GenBank/DDBJ databases">
        <authorList>
            <person name="Ray J."/>
            <person name="Price M."/>
            <person name="Deutschbauer A."/>
        </authorList>
    </citation>
    <scope>NUCLEOTIDE SEQUENCE [LARGE SCALE GENOMIC DNA]</scope>
    <source>
        <strain evidence="3">DSM 19842</strain>
    </source>
</reference>
<evidence type="ECO:0000313" key="2">
    <source>
        <dbReference type="EMBL" id="ARS35148.1"/>
    </source>
</evidence>
<dbReference type="STRING" id="709015.GCA_000472485_01334"/>
<dbReference type="InterPro" id="IPR004919">
    <property type="entry name" value="GmrSD_N"/>
</dbReference>
<dbReference type="Pfam" id="PF03235">
    <property type="entry name" value="GmrSD_N"/>
    <property type="match status" value="1"/>
</dbReference>
<proteinExistence type="predicted"/>
<gene>
    <name evidence="2" type="ORF">CA264_06645</name>
</gene>
<evidence type="ECO:0000259" key="1">
    <source>
        <dbReference type="Pfam" id="PF03235"/>
    </source>
</evidence>
<dbReference type="Proteomes" id="UP000266292">
    <property type="component" value="Chromosome"/>
</dbReference>